<dbReference type="EMBL" id="KV442042">
    <property type="protein sequence ID" value="OAQ29243.1"/>
    <property type="molecule type" value="Genomic_DNA"/>
</dbReference>
<organism evidence="12 13">
    <name type="scientific">Linnemannia elongata AG-77</name>
    <dbReference type="NCBI Taxonomy" id="1314771"/>
    <lineage>
        <taxon>Eukaryota</taxon>
        <taxon>Fungi</taxon>
        <taxon>Fungi incertae sedis</taxon>
        <taxon>Mucoromycota</taxon>
        <taxon>Mortierellomycotina</taxon>
        <taxon>Mortierellomycetes</taxon>
        <taxon>Mortierellales</taxon>
        <taxon>Mortierellaceae</taxon>
        <taxon>Linnemannia</taxon>
    </lineage>
</organism>
<evidence type="ECO:0000256" key="5">
    <source>
        <dbReference type="ARBA" id="ARBA00022771"/>
    </source>
</evidence>
<dbReference type="GO" id="GO:0000981">
    <property type="term" value="F:DNA-binding transcription factor activity, RNA polymerase II-specific"/>
    <property type="evidence" value="ECO:0007669"/>
    <property type="project" value="TreeGrafter"/>
</dbReference>
<evidence type="ECO:0000259" key="11">
    <source>
        <dbReference type="PROSITE" id="PS50157"/>
    </source>
</evidence>
<feature type="domain" description="C2H2-type" evidence="11">
    <location>
        <begin position="73"/>
        <end position="105"/>
    </location>
</feature>
<keyword evidence="3" id="KW-0479">Metal-binding</keyword>
<dbReference type="FunFam" id="3.30.160.60:FF:002343">
    <property type="entry name" value="Zinc finger protein 33A"/>
    <property type="match status" value="1"/>
</dbReference>
<comment type="subcellular location">
    <subcellularLocation>
        <location evidence="1">Nucleus</location>
    </subcellularLocation>
</comment>
<evidence type="ECO:0000256" key="9">
    <source>
        <dbReference type="PROSITE-ProRule" id="PRU00042"/>
    </source>
</evidence>
<evidence type="ECO:0000313" key="12">
    <source>
        <dbReference type="EMBL" id="OAQ29243.1"/>
    </source>
</evidence>
<reference evidence="12 13" key="1">
    <citation type="submission" date="2016-05" db="EMBL/GenBank/DDBJ databases">
        <title>Genome sequencing reveals origins of a unique bacterial endosymbiosis in the earliest lineages of terrestrial Fungi.</title>
        <authorList>
            <consortium name="DOE Joint Genome Institute"/>
            <person name="Uehling J."/>
            <person name="Gryganskyi A."/>
            <person name="Hameed K."/>
            <person name="Tschaplinski T."/>
            <person name="Misztal P."/>
            <person name="Wu S."/>
            <person name="Desiro A."/>
            <person name="Vande Pol N."/>
            <person name="Du Z.-Y."/>
            <person name="Zienkiewicz A."/>
            <person name="Zienkiewicz K."/>
            <person name="Morin E."/>
            <person name="Tisserant E."/>
            <person name="Splivallo R."/>
            <person name="Hainaut M."/>
            <person name="Henrissat B."/>
            <person name="Ohm R."/>
            <person name="Kuo A."/>
            <person name="Yan J."/>
            <person name="Lipzen A."/>
            <person name="Nolan M."/>
            <person name="Labutti K."/>
            <person name="Barry K."/>
            <person name="Goldstein A."/>
            <person name="Labbe J."/>
            <person name="Schadt C."/>
            <person name="Tuskan G."/>
            <person name="Grigoriev I."/>
            <person name="Martin F."/>
            <person name="Vilgalys R."/>
            <person name="Bonito G."/>
        </authorList>
    </citation>
    <scope>NUCLEOTIDE SEQUENCE [LARGE SCALE GENOMIC DNA]</scope>
    <source>
        <strain evidence="12 13">AG-77</strain>
    </source>
</reference>
<dbReference type="Pfam" id="PF00096">
    <property type="entry name" value="zf-C2H2"/>
    <property type="match status" value="2"/>
</dbReference>
<dbReference type="PANTHER" id="PTHR45718">
    <property type="entry name" value="TRANSCRIPTIONAL ACTIVATOR CUBITUS INTERRUPTUS"/>
    <property type="match status" value="1"/>
</dbReference>
<dbReference type="OrthoDB" id="654211at2759"/>
<feature type="domain" description="C2H2-type" evidence="11">
    <location>
        <begin position="136"/>
        <end position="165"/>
    </location>
</feature>
<evidence type="ECO:0000256" key="4">
    <source>
        <dbReference type="ARBA" id="ARBA00022737"/>
    </source>
</evidence>
<dbReference type="Proteomes" id="UP000078512">
    <property type="component" value="Unassembled WGS sequence"/>
</dbReference>
<dbReference type="InterPro" id="IPR043359">
    <property type="entry name" value="GLI-like"/>
</dbReference>
<proteinExistence type="inferred from homology"/>
<dbReference type="PROSITE" id="PS50157">
    <property type="entry name" value="ZINC_FINGER_C2H2_2"/>
    <property type="match status" value="3"/>
</dbReference>
<evidence type="ECO:0000313" key="13">
    <source>
        <dbReference type="Proteomes" id="UP000078512"/>
    </source>
</evidence>
<dbReference type="Pfam" id="PF23561">
    <property type="entry name" value="zf-C2H2_15"/>
    <property type="match status" value="1"/>
</dbReference>
<evidence type="ECO:0000256" key="7">
    <source>
        <dbReference type="ARBA" id="ARBA00023125"/>
    </source>
</evidence>
<feature type="compositionally biased region" description="Polar residues" evidence="10">
    <location>
        <begin position="17"/>
        <end position="29"/>
    </location>
</feature>
<feature type="region of interest" description="Disordered" evidence="10">
    <location>
        <begin position="1"/>
        <end position="34"/>
    </location>
</feature>
<evidence type="ECO:0000256" key="2">
    <source>
        <dbReference type="ARBA" id="ARBA00010831"/>
    </source>
</evidence>
<evidence type="ECO:0000256" key="3">
    <source>
        <dbReference type="ARBA" id="ARBA00022723"/>
    </source>
</evidence>
<accession>A0A197JWA0</accession>
<keyword evidence="6" id="KW-0862">Zinc</keyword>
<dbReference type="PANTHER" id="PTHR45718:SF8">
    <property type="entry name" value="GLIS FAMILY ZINC FINGER 2"/>
    <property type="match status" value="1"/>
</dbReference>
<dbReference type="SMART" id="SM00355">
    <property type="entry name" value="ZnF_C2H2"/>
    <property type="match status" value="4"/>
</dbReference>
<name>A0A197JWA0_9FUNG</name>
<evidence type="ECO:0000256" key="10">
    <source>
        <dbReference type="SAM" id="MobiDB-lite"/>
    </source>
</evidence>
<comment type="similarity">
    <text evidence="2">Belongs to the GLI C2H2-type zinc-finger protein family.</text>
</comment>
<keyword evidence="5 9" id="KW-0863">Zinc-finger</keyword>
<dbReference type="PROSITE" id="PS00028">
    <property type="entry name" value="ZINC_FINGER_C2H2_1"/>
    <property type="match status" value="3"/>
</dbReference>
<feature type="non-terminal residue" evidence="12">
    <location>
        <position position="166"/>
    </location>
</feature>
<keyword evidence="8" id="KW-0539">Nucleus</keyword>
<evidence type="ECO:0000256" key="6">
    <source>
        <dbReference type="ARBA" id="ARBA00022833"/>
    </source>
</evidence>
<dbReference type="InterPro" id="IPR036236">
    <property type="entry name" value="Znf_C2H2_sf"/>
</dbReference>
<sequence>MEDDDNEEDADGDKTATRATKQQDLSSETPAEDAEPPLQLVCLWRDCDTPFETMDQLNEHVTEQHIGSGKACYSCDWQGCHRKQKPFTKRHKMYNHLRTHTGERPFKCLVPGCDKKFSRPDSLTTHTKTHSNIRPYVCPVEGCPKAYYHARSLKKHELAHEAKRGG</sequence>
<dbReference type="GO" id="GO:0008270">
    <property type="term" value="F:zinc ion binding"/>
    <property type="evidence" value="ECO:0007669"/>
    <property type="project" value="UniProtKB-KW"/>
</dbReference>
<gene>
    <name evidence="12" type="ORF">K457DRAFT_75157</name>
</gene>
<protein>
    <recommendedName>
        <fullName evidence="11">C2H2-type domain-containing protein</fullName>
    </recommendedName>
</protein>
<dbReference type="AlphaFoldDB" id="A0A197JWA0"/>
<feature type="compositionally biased region" description="Acidic residues" evidence="10">
    <location>
        <begin position="1"/>
        <end position="11"/>
    </location>
</feature>
<evidence type="ECO:0000256" key="1">
    <source>
        <dbReference type="ARBA" id="ARBA00004123"/>
    </source>
</evidence>
<dbReference type="InterPro" id="IPR013087">
    <property type="entry name" value="Znf_C2H2_type"/>
</dbReference>
<keyword evidence="13" id="KW-1185">Reference proteome</keyword>
<evidence type="ECO:0000256" key="8">
    <source>
        <dbReference type="ARBA" id="ARBA00023242"/>
    </source>
</evidence>
<dbReference type="GO" id="GO:0005634">
    <property type="term" value="C:nucleus"/>
    <property type="evidence" value="ECO:0007669"/>
    <property type="project" value="UniProtKB-SubCell"/>
</dbReference>
<feature type="domain" description="C2H2-type" evidence="11">
    <location>
        <begin position="106"/>
        <end position="135"/>
    </location>
</feature>
<keyword evidence="7" id="KW-0238">DNA-binding</keyword>
<dbReference type="GO" id="GO:0000978">
    <property type="term" value="F:RNA polymerase II cis-regulatory region sequence-specific DNA binding"/>
    <property type="evidence" value="ECO:0007669"/>
    <property type="project" value="TreeGrafter"/>
</dbReference>
<dbReference type="STRING" id="1314771.A0A197JWA0"/>
<keyword evidence="4" id="KW-0677">Repeat</keyword>
<dbReference type="SUPFAM" id="SSF57667">
    <property type="entry name" value="beta-beta-alpha zinc fingers"/>
    <property type="match status" value="3"/>
</dbReference>
<dbReference type="InterPro" id="IPR056436">
    <property type="entry name" value="Znf-C2H2_ZIC1-5/GLI1-3-like"/>
</dbReference>
<dbReference type="Gene3D" id="3.30.160.60">
    <property type="entry name" value="Classic Zinc Finger"/>
    <property type="match status" value="4"/>
</dbReference>